<dbReference type="OrthoDB" id="600705at2759"/>
<protein>
    <recommendedName>
        <fullName evidence="2">Nucleotide-diphospho-sugar transferase domain-containing protein</fullName>
    </recommendedName>
</protein>
<organism evidence="3">
    <name type="scientific">Setaria italica</name>
    <name type="common">Foxtail millet</name>
    <name type="synonym">Panicum italicum</name>
    <dbReference type="NCBI Taxonomy" id="4555"/>
    <lineage>
        <taxon>Eukaryota</taxon>
        <taxon>Viridiplantae</taxon>
        <taxon>Streptophyta</taxon>
        <taxon>Embryophyta</taxon>
        <taxon>Tracheophyta</taxon>
        <taxon>Spermatophyta</taxon>
        <taxon>Magnoliopsida</taxon>
        <taxon>Liliopsida</taxon>
        <taxon>Poales</taxon>
        <taxon>Poaceae</taxon>
        <taxon>PACMAD clade</taxon>
        <taxon>Panicoideae</taxon>
        <taxon>Panicodae</taxon>
        <taxon>Paniceae</taxon>
        <taxon>Cenchrinae</taxon>
        <taxon>Setaria</taxon>
    </lineage>
</organism>
<dbReference type="AlphaFoldDB" id="A0A368RFE2"/>
<evidence type="ECO:0000259" key="2">
    <source>
        <dbReference type="Pfam" id="PF03407"/>
    </source>
</evidence>
<dbReference type="InterPro" id="IPR044821">
    <property type="entry name" value="At1g28695/At4g15970-like"/>
</dbReference>
<dbReference type="PANTHER" id="PTHR46038:SF45">
    <property type="entry name" value="NUCLEOTIDE-DIPHOSPHO-SUGAR TRANSFERASE DOMAIN-CONTAINING PROTEIN"/>
    <property type="match status" value="1"/>
</dbReference>
<reference evidence="3" key="2">
    <citation type="submission" date="2015-07" db="EMBL/GenBank/DDBJ databases">
        <authorList>
            <person name="Noorani M."/>
        </authorList>
    </citation>
    <scope>NUCLEOTIDE SEQUENCE</scope>
    <source>
        <strain evidence="3">Yugu1</strain>
    </source>
</reference>
<reference evidence="3" key="1">
    <citation type="journal article" date="2012" name="Nat. Biotechnol.">
        <title>Reference genome sequence of the model plant Setaria.</title>
        <authorList>
            <person name="Bennetzen J.L."/>
            <person name="Schmutz J."/>
            <person name="Wang H."/>
            <person name="Percifield R."/>
            <person name="Hawkins J."/>
            <person name="Pontaroli A.C."/>
            <person name="Estep M."/>
            <person name="Feng L."/>
            <person name="Vaughn J.N."/>
            <person name="Grimwood J."/>
            <person name="Jenkins J."/>
            <person name="Barry K."/>
            <person name="Lindquist E."/>
            <person name="Hellsten U."/>
            <person name="Deshpande S."/>
            <person name="Wang X."/>
            <person name="Wu X."/>
            <person name="Mitros T."/>
            <person name="Triplett J."/>
            <person name="Yang X."/>
            <person name="Ye C.Y."/>
            <person name="Mauro-Herrera M."/>
            <person name="Wang L."/>
            <person name="Li P."/>
            <person name="Sharma M."/>
            <person name="Sharma R."/>
            <person name="Ronald P.C."/>
            <person name="Panaud O."/>
            <person name="Kellogg E.A."/>
            <person name="Brutnell T.P."/>
            <person name="Doust A.N."/>
            <person name="Tuskan G.A."/>
            <person name="Rokhsar D."/>
            <person name="Devos K.M."/>
        </authorList>
    </citation>
    <scope>NUCLEOTIDE SEQUENCE [LARGE SCALE GENOMIC DNA]</scope>
    <source>
        <strain evidence="3">Yugu1</strain>
    </source>
</reference>
<evidence type="ECO:0000256" key="1">
    <source>
        <dbReference type="SAM" id="MobiDB-lite"/>
    </source>
</evidence>
<sequence length="288" mass="32292">MGRSASVSQAHTSWAVWRRVESFRNGEGIEHLLNHTPIIAVAVHAGGFDRPLQGRAPAQPHCYLLEVRSANVSAANLFLSKGCLELVWAKLSLQQRVLELGYNYLFTVGTYVIHLTKNPSLNWSLESLQYVQDVDVMWFRDPFRHINLYADVTMSSDHFSGKPESLKNTPNTGFYYVKSTDRTVEMLRCWRAARSRFPPHHDQTVFDKIKRELAGKVGVRIAFLDTALFGTFCELRDGIDGGPGSNYKGLAPAEKKSGNKARGRTRGPRRCRLYGGAPRQTGADQPGR</sequence>
<evidence type="ECO:0000313" key="3">
    <source>
        <dbReference type="EMBL" id="RCV28778.1"/>
    </source>
</evidence>
<dbReference type="PANTHER" id="PTHR46038">
    <property type="entry name" value="EXPRESSED PROTEIN-RELATED"/>
    <property type="match status" value="1"/>
</dbReference>
<dbReference type="Pfam" id="PF03407">
    <property type="entry name" value="Nucleotid_trans"/>
    <property type="match status" value="1"/>
</dbReference>
<feature type="domain" description="Nucleotide-diphospho-sugar transferase" evidence="2">
    <location>
        <begin position="132"/>
        <end position="236"/>
    </location>
</feature>
<feature type="compositionally biased region" description="Basic residues" evidence="1">
    <location>
        <begin position="258"/>
        <end position="272"/>
    </location>
</feature>
<feature type="region of interest" description="Disordered" evidence="1">
    <location>
        <begin position="244"/>
        <end position="288"/>
    </location>
</feature>
<dbReference type="EMBL" id="CM003532">
    <property type="protein sequence ID" value="RCV28778.1"/>
    <property type="molecule type" value="Genomic_DNA"/>
</dbReference>
<gene>
    <name evidence="3" type="ORF">SETIT_5G430400v2</name>
</gene>
<proteinExistence type="predicted"/>
<name>A0A368RFE2_SETIT</name>
<accession>A0A368RFE2</accession>
<dbReference type="InterPro" id="IPR005069">
    <property type="entry name" value="Nucl-diP-sugar_transferase"/>
</dbReference>
<dbReference type="STRING" id="4555.A0A368RFE2"/>